<dbReference type="Pfam" id="PF20005">
    <property type="entry name" value="fvmX7"/>
    <property type="match status" value="1"/>
</dbReference>
<reference evidence="4" key="1">
    <citation type="submission" date="2016-10" db="EMBL/GenBank/DDBJ databases">
        <title>Comparative genomics uncovers the prolific and rare metabolic potential of the cyanobacterial genus Moorea.</title>
        <authorList>
            <person name="Leao T."/>
            <person name="Castelao G."/>
            <person name="Korobeynikov A."/>
            <person name="Monroe E.A."/>
            <person name="Podell S."/>
            <person name="Glukhov E."/>
            <person name="Allen E."/>
            <person name="Gerwick W.H."/>
            <person name="Gerwick L."/>
        </authorList>
    </citation>
    <scope>NUCLEOTIDE SEQUENCE [LARGE SCALE GENOMIC DNA]</scope>
    <source>
        <strain evidence="4">PAL-8-15-08-1</strain>
    </source>
</reference>
<feature type="region of interest" description="Disordered" evidence="1">
    <location>
        <begin position="1"/>
        <end position="52"/>
    </location>
</feature>
<dbReference type="KEGG" id="mpro:BJP34_01335"/>
<dbReference type="RefSeq" id="WP_070390774.1">
    <property type="nucleotide sequence ID" value="NZ_CP017599.1"/>
</dbReference>
<evidence type="ECO:0000313" key="4">
    <source>
        <dbReference type="Proteomes" id="UP000177870"/>
    </source>
</evidence>
<evidence type="ECO:0000259" key="2">
    <source>
        <dbReference type="Pfam" id="PF20005"/>
    </source>
</evidence>
<dbReference type="Proteomes" id="UP000177870">
    <property type="component" value="Chromosome"/>
</dbReference>
<dbReference type="EMBL" id="CP017599">
    <property type="protein sequence ID" value="AOW98263.1"/>
    <property type="molecule type" value="Genomic_DNA"/>
</dbReference>
<dbReference type="AlphaFoldDB" id="A0A1D8TKX8"/>
<name>A0A1D8TKX8_9CYAN</name>
<organism evidence="3 4">
    <name type="scientific">Moorena producens PAL-8-15-08-1</name>
    <dbReference type="NCBI Taxonomy" id="1458985"/>
    <lineage>
        <taxon>Bacteria</taxon>
        <taxon>Bacillati</taxon>
        <taxon>Cyanobacteriota</taxon>
        <taxon>Cyanophyceae</taxon>
        <taxon>Coleofasciculales</taxon>
        <taxon>Coleofasciculaceae</taxon>
        <taxon>Moorena</taxon>
    </lineage>
</organism>
<accession>A0A1D8TKX8</accession>
<proteinExistence type="predicted"/>
<protein>
    <recommendedName>
        <fullName evidence="2">FtsH ternary system domain-containing protein</fullName>
    </recommendedName>
</protein>
<gene>
    <name evidence="3" type="ORF">BJP34_01335</name>
</gene>
<feature type="domain" description="FtsH ternary system" evidence="2">
    <location>
        <begin position="56"/>
        <end position="472"/>
    </location>
</feature>
<evidence type="ECO:0000313" key="3">
    <source>
        <dbReference type="EMBL" id="AOW98263.1"/>
    </source>
</evidence>
<sequence length="546" mass="59674">MSKKPKFTIRRLTEAQGKPSPAKDPQPTPKQPSSETTTSKTPASQGLLDSSTGGHFGSANHVLAFLGSVFGTRLSDAAVVRRAPQGKWWAEVAVSHERIAPLIWTAGGRPFARHHQQWVKLSLSGELPTQDKDTQTLDVSTWSIVELAELLAEASLPPSRYQKATILDVVTPGSLGRWILGRATALGLEVTLTSASQQPLDNNHNNNHQESSGVLLMRLQSDGNRTIPAALVHRLTSLPYTTVAVPVLETERARILVDVRHRLPLTPSLIEPMIPEDEIWVLGTADLGHWRLRTIGNQIDGGLLLDAPQLPKAKAPSLVSNRLPKPIAVQLVPRPRPSQKVDAVLLDDTELSWVRSLLMARPVGEMAFLLPGAGYHLLTAPGGLPTQIPLGIPLIWIGPSSLYLELGMDFYPSLPNGARQQRFNLNSEAAVVVARNQTYRFNIAEMTPAWTLWVGQVPQVKAGLSKPGKQLLNSISKQLRQRETKPWLQELFPAKPDITKEVGTLEQAQQAELKGDLVKAAALLENAGYSAQAGRLYERIGKRRGS</sequence>
<dbReference type="InterPro" id="IPR045486">
    <property type="entry name" value="fvmX7"/>
</dbReference>
<evidence type="ECO:0000256" key="1">
    <source>
        <dbReference type="SAM" id="MobiDB-lite"/>
    </source>
</evidence>
<dbReference type="OrthoDB" id="581017at2"/>
<feature type="compositionally biased region" description="Polar residues" evidence="1">
    <location>
        <begin position="31"/>
        <end position="52"/>
    </location>
</feature>